<proteinExistence type="predicted"/>
<accession>A0A5M8Q0H3</accession>
<dbReference type="Proteomes" id="UP000324767">
    <property type="component" value="Unassembled WGS sequence"/>
</dbReference>
<gene>
    <name evidence="2" type="ORF">FRX48_01615</name>
</gene>
<organism evidence="2 3">
    <name type="scientific">Lasallia pustulata</name>
    <dbReference type="NCBI Taxonomy" id="136370"/>
    <lineage>
        <taxon>Eukaryota</taxon>
        <taxon>Fungi</taxon>
        <taxon>Dikarya</taxon>
        <taxon>Ascomycota</taxon>
        <taxon>Pezizomycotina</taxon>
        <taxon>Lecanoromycetes</taxon>
        <taxon>OSLEUM clade</taxon>
        <taxon>Umbilicariomycetidae</taxon>
        <taxon>Umbilicariales</taxon>
        <taxon>Umbilicariaceae</taxon>
        <taxon>Lasallia</taxon>
    </lineage>
</organism>
<evidence type="ECO:0000313" key="2">
    <source>
        <dbReference type="EMBL" id="KAA6414865.1"/>
    </source>
</evidence>
<evidence type="ECO:0000256" key="1">
    <source>
        <dbReference type="SAM" id="MobiDB-lite"/>
    </source>
</evidence>
<dbReference type="OrthoDB" id="5375456at2759"/>
<feature type="region of interest" description="Disordered" evidence="1">
    <location>
        <begin position="157"/>
        <end position="188"/>
    </location>
</feature>
<reference evidence="2 3" key="1">
    <citation type="submission" date="2019-09" db="EMBL/GenBank/DDBJ databases">
        <title>The hologenome of the rock-dwelling lichen Lasallia pustulata.</title>
        <authorList>
            <person name="Greshake Tzovaras B."/>
            <person name="Segers F."/>
            <person name="Bicker A."/>
            <person name="Dal Grande F."/>
            <person name="Otte J."/>
            <person name="Hankeln T."/>
            <person name="Schmitt I."/>
            <person name="Ebersberger I."/>
        </authorList>
    </citation>
    <scope>NUCLEOTIDE SEQUENCE [LARGE SCALE GENOMIC DNA]</scope>
    <source>
        <strain evidence="2">A1-1</strain>
    </source>
</reference>
<sequence length="303" mass="35127">MDSDTYRRKNAPDARADTILSVLSSIFTSVELVCLADGKAFTHLENMKRAEDSFYCPLTCIQEIFFSLKEDLDRWAKPAKFLEYKSGALTRVCRSEDIPDHNKMQKLYRTLDKIGRIDENYVSVFTRFAEDLDPVRQEIRKLINLLKEILQDGNSLDPDTVTSITPGSLRDITNEQNSPRHRRGSPRTCLDQNADEILSHHLTETALITPPSEPDLAPHWKQVLSEWHPIDDLYVGSAELFVFSETLHRAKKCAALVKSTQELASRLAVMAEEKQVVWEDWWEVWRGWNNEKKRRERDEAEEY</sequence>
<dbReference type="EMBL" id="VXIT01000002">
    <property type="protein sequence ID" value="KAA6414865.1"/>
    <property type="molecule type" value="Genomic_DNA"/>
</dbReference>
<dbReference type="AlphaFoldDB" id="A0A5M8Q0H3"/>
<evidence type="ECO:0000313" key="3">
    <source>
        <dbReference type="Proteomes" id="UP000324767"/>
    </source>
</evidence>
<protein>
    <submittedName>
        <fullName evidence="2">Uncharacterized protein</fullName>
    </submittedName>
</protein>
<comment type="caution">
    <text evidence="2">The sequence shown here is derived from an EMBL/GenBank/DDBJ whole genome shotgun (WGS) entry which is preliminary data.</text>
</comment>
<name>A0A5M8Q0H3_9LECA</name>